<dbReference type="Pfam" id="PF01522">
    <property type="entry name" value="Polysacc_deac_1"/>
    <property type="match status" value="1"/>
</dbReference>
<gene>
    <name evidence="2" type="ORF">FDA38_32400</name>
</gene>
<dbReference type="CDD" id="cd10917">
    <property type="entry name" value="CE4_NodB_like_6s_7s"/>
    <property type="match status" value="1"/>
</dbReference>
<dbReference type="GO" id="GO:0016810">
    <property type="term" value="F:hydrolase activity, acting on carbon-nitrogen (but not peptide) bonds"/>
    <property type="evidence" value="ECO:0007669"/>
    <property type="project" value="InterPro"/>
</dbReference>
<reference evidence="2 3" key="1">
    <citation type="submission" date="2019-04" db="EMBL/GenBank/DDBJ databases">
        <title>Kribbella sp. NEAU-THZ 27 nov., a novel actinomycete isolated from soil.</title>
        <authorList>
            <person name="Duan L."/>
        </authorList>
    </citation>
    <scope>NUCLEOTIDE SEQUENCE [LARGE SCALE GENOMIC DNA]</scope>
    <source>
        <strain evidence="3">NEAU-THZ27</strain>
    </source>
</reference>
<comment type="caution">
    <text evidence="2">The sequence shown here is derived from an EMBL/GenBank/DDBJ whole genome shotgun (WGS) entry which is preliminary data.</text>
</comment>
<dbReference type="Proteomes" id="UP000305836">
    <property type="component" value="Unassembled WGS sequence"/>
</dbReference>
<dbReference type="SUPFAM" id="SSF88713">
    <property type="entry name" value="Glycoside hydrolase/deacetylase"/>
    <property type="match status" value="1"/>
</dbReference>
<dbReference type="OrthoDB" id="3173508at2"/>
<sequence>MVVVRDLRLMISTALAVGLTATLGLTVSTEPRATATAAAPVQATVKQQVARPKWVYLTFDDGPSARYTAQILKILQAYHVRATFFEVGQNIKRYPAITRRVDQLGHSVQNHSWSHPNLTKVSWPTFKYQVRTTDRYLKAQTGYTPRCLRPPYGATNRVVAKRAAMLGKKLTLWTVDPADWSRPGTSVIVRRVLAKVRSGSVVLMHDGGGNRSQTVAALPKILKALKARGYLFYPLWCH</sequence>
<dbReference type="Gene3D" id="3.20.20.370">
    <property type="entry name" value="Glycoside hydrolase/deacetylase"/>
    <property type="match status" value="1"/>
</dbReference>
<dbReference type="InterPro" id="IPR011330">
    <property type="entry name" value="Glyco_hydro/deAcase_b/a-brl"/>
</dbReference>
<dbReference type="PROSITE" id="PS51677">
    <property type="entry name" value="NODB"/>
    <property type="match status" value="1"/>
</dbReference>
<dbReference type="InterPro" id="IPR002509">
    <property type="entry name" value="NODB_dom"/>
</dbReference>
<feature type="domain" description="NodB homology" evidence="1">
    <location>
        <begin position="53"/>
        <end position="233"/>
    </location>
</feature>
<evidence type="ECO:0000313" key="3">
    <source>
        <dbReference type="Proteomes" id="UP000305836"/>
    </source>
</evidence>
<protein>
    <submittedName>
        <fullName evidence="2">Polysaccharide deacetylase family protein</fullName>
    </submittedName>
</protein>
<accession>A0A4U3LIE1</accession>
<evidence type="ECO:0000313" key="2">
    <source>
        <dbReference type="EMBL" id="TKK75132.1"/>
    </source>
</evidence>
<evidence type="ECO:0000259" key="1">
    <source>
        <dbReference type="PROSITE" id="PS51677"/>
    </source>
</evidence>
<organism evidence="2 3">
    <name type="scientific">Kribbella jiaozuonensis</name>
    <dbReference type="NCBI Taxonomy" id="2575441"/>
    <lineage>
        <taxon>Bacteria</taxon>
        <taxon>Bacillati</taxon>
        <taxon>Actinomycetota</taxon>
        <taxon>Actinomycetes</taxon>
        <taxon>Propionibacteriales</taxon>
        <taxon>Kribbellaceae</taxon>
        <taxon>Kribbella</taxon>
    </lineage>
</organism>
<dbReference type="EMBL" id="SZPZ01000005">
    <property type="protein sequence ID" value="TKK75132.1"/>
    <property type="molecule type" value="Genomic_DNA"/>
</dbReference>
<keyword evidence="3" id="KW-1185">Reference proteome</keyword>
<dbReference type="PANTHER" id="PTHR10587">
    <property type="entry name" value="GLYCOSYL TRANSFERASE-RELATED"/>
    <property type="match status" value="1"/>
</dbReference>
<dbReference type="AlphaFoldDB" id="A0A4U3LIE1"/>
<dbReference type="InterPro" id="IPR050248">
    <property type="entry name" value="Polysacc_deacetylase_ArnD"/>
</dbReference>
<dbReference type="GO" id="GO:0005975">
    <property type="term" value="P:carbohydrate metabolic process"/>
    <property type="evidence" value="ECO:0007669"/>
    <property type="project" value="InterPro"/>
</dbReference>
<proteinExistence type="predicted"/>
<name>A0A4U3LIE1_9ACTN</name>